<accession>A0A344PKR1</accession>
<evidence type="ECO:0000256" key="3">
    <source>
        <dbReference type="ARBA" id="ARBA00022475"/>
    </source>
</evidence>
<evidence type="ECO:0000313" key="10">
    <source>
        <dbReference type="Proteomes" id="UP000252023"/>
    </source>
</evidence>
<gene>
    <name evidence="9" type="ORF">DRW48_09910</name>
</gene>
<feature type="transmembrane region" description="Helical" evidence="7">
    <location>
        <begin position="237"/>
        <end position="258"/>
    </location>
</feature>
<evidence type="ECO:0000256" key="6">
    <source>
        <dbReference type="ARBA" id="ARBA00023136"/>
    </source>
</evidence>
<proteinExistence type="inferred from homology"/>
<evidence type="ECO:0000313" key="9">
    <source>
        <dbReference type="EMBL" id="AXC49966.1"/>
    </source>
</evidence>
<dbReference type="RefSeq" id="WP_114076285.1">
    <property type="nucleotide sequence ID" value="NZ_CP030918.1"/>
</dbReference>
<keyword evidence="5 7" id="KW-1133">Transmembrane helix</keyword>
<keyword evidence="6 7" id="KW-0472">Membrane</keyword>
<organism evidence="9 10">
    <name type="scientific">Paracoccus suum</name>
    <dbReference type="NCBI Taxonomy" id="2259340"/>
    <lineage>
        <taxon>Bacteria</taxon>
        <taxon>Pseudomonadati</taxon>
        <taxon>Pseudomonadota</taxon>
        <taxon>Alphaproteobacteria</taxon>
        <taxon>Rhodobacterales</taxon>
        <taxon>Paracoccaceae</taxon>
        <taxon>Paracoccus</taxon>
    </lineage>
</organism>
<feature type="domain" description="ABC transmembrane type-1" evidence="8">
    <location>
        <begin position="70"/>
        <end position="259"/>
    </location>
</feature>
<dbReference type="InterPro" id="IPR000515">
    <property type="entry name" value="MetI-like"/>
</dbReference>
<dbReference type="KEGG" id="pars:DRW48_09910"/>
<dbReference type="SUPFAM" id="SSF161098">
    <property type="entry name" value="MetI-like"/>
    <property type="match status" value="1"/>
</dbReference>
<keyword evidence="10" id="KW-1185">Reference proteome</keyword>
<evidence type="ECO:0000256" key="1">
    <source>
        <dbReference type="ARBA" id="ARBA00004651"/>
    </source>
</evidence>
<feature type="transmembrane region" description="Helical" evidence="7">
    <location>
        <begin position="7"/>
        <end position="29"/>
    </location>
</feature>
<dbReference type="EMBL" id="CP030918">
    <property type="protein sequence ID" value="AXC49966.1"/>
    <property type="molecule type" value="Genomic_DNA"/>
</dbReference>
<dbReference type="PANTHER" id="PTHR43386">
    <property type="entry name" value="OLIGOPEPTIDE TRANSPORT SYSTEM PERMEASE PROTEIN APPC"/>
    <property type="match status" value="1"/>
</dbReference>
<evidence type="ECO:0000259" key="8">
    <source>
        <dbReference type="PROSITE" id="PS50928"/>
    </source>
</evidence>
<keyword evidence="3" id="KW-1003">Cell membrane</keyword>
<dbReference type="InterPro" id="IPR035906">
    <property type="entry name" value="MetI-like_sf"/>
</dbReference>
<evidence type="ECO:0000256" key="2">
    <source>
        <dbReference type="ARBA" id="ARBA00022448"/>
    </source>
</evidence>
<dbReference type="InterPro" id="IPR050366">
    <property type="entry name" value="BP-dependent_transpt_permease"/>
</dbReference>
<dbReference type="Pfam" id="PF00528">
    <property type="entry name" value="BPD_transp_1"/>
    <property type="match status" value="1"/>
</dbReference>
<feature type="transmembrane region" description="Helical" evidence="7">
    <location>
        <begin position="187"/>
        <end position="216"/>
    </location>
</feature>
<dbReference type="Proteomes" id="UP000252023">
    <property type="component" value="Chromosome"/>
</dbReference>
<dbReference type="Gene3D" id="1.10.3720.10">
    <property type="entry name" value="MetI-like"/>
    <property type="match status" value="1"/>
</dbReference>
<evidence type="ECO:0000256" key="5">
    <source>
        <dbReference type="ARBA" id="ARBA00022989"/>
    </source>
</evidence>
<dbReference type="GO" id="GO:0005886">
    <property type="term" value="C:plasma membrane"/>
    <property type="evidence" value="ECO:0007669"/>
    <property type="project" value="UniProtKB-SubCell"/>
</dbReference>
<dbReference type="PROSITE" id="PS50928">
    <property type="entry name" value="ABC_TM1"/>
    <property type="match status" value="1"/>
</dbReference>
<reference evidence="10" key="1">
    <citation type="submission" date="2018-07" db="EMBL/GenBank/DDBJ databases">
        <title>Genome sequencing of Paracoccus sp. SC2-6.</title>
        <authorList>
            <person name="Heo J."/>
            <person name="Kim S.-J."/>
            <person name="Kwon S.-W."/>
        </authorList>
    </citation>
    <scope>NUCLEOTIDE SEQUENCE [LARGE SCALE GENOMIC DNA]</scope>
    <source>
        <strain evidence="10">SC2-6</strain>
    </source>
</reference>
<keyword evidence="4 7" id="KW-0812">Transmembrane</keyword>
<dbReference type="AlphaFoldDB" id="A0A344PKR1"/>
<dbReference type="GO" id="GO:0055085">
    <property type="term" value="P:transmembrane transport"/>
    <property type="evidence" value="ECO:0007669"/>
    <property type="project" value="InterPro"/>
</dbReference>
<evidence type="ECO:0000256" key="7">
    <source>
        <dbReference type="RuleBase" id="RU363032"/>
    </source>
</evidence>
<name>A0A344PKR1_9RHOB</name>
<dbReference type="OrthoDB" id="9766870at2"/>
<dbReference type="PANTHER" id="PTHR43386:SF25">
    <property type="entry name" value="PEPTIDE ABC TRANSPORTER PERMEASE PROTEIN"/>
    <property type="match status" value="1"/>
</dbReference>
<feature type="transmembrane region" description="Helical" evidence="7">
    <location>
        <begin position="114"/>
        <end position="138"/>
    </location>
</feature>
<comment type="similarity">
    <text evidence="7">Belongs to the binding-protein-dependent transport system permease family.</text>
</comment>
<keyword evidence="2 7" id="KW-0813">Transport</keyword>
<protein>
    <submittedName>
        <fullName evidence="9">ABC transporter permease</fullName>
    </submittedName>
</protein>
<evidence type="ECO:0000256" key="4">
    <source>
        <dbReference type="ARBA" id="ARBA00022692"/>
    </source>
</evidence>
<sequence length="275" mass="29218">MRFRPRFNLTLGLILVSVMILGAVFAPLLTSFDPALDADLMNSEMPPSAEHLFGTDSQGRDVFARVLYGARVSLTVGIVSQLINSTIGIAMGLSAGYFGGWWDDVVNGLTNLMLAIPSLIFALAIMAVLGPGVTSLLIALGLTNWSWSCRIARGAVLSLKTQGYVQAARTLGYGDGRIMFTQLLPNILGPILVMASLGIGDAVLAEAALSFLGLGIRPPAPSWGNMLTDAREAIRSAPWATIFPGLAVFATVLGFNLLGDGVRDWLDPRMKGPRT</sequence>
<comment type="subcellular location">
    <subcellularLocation>
        <location evidence="1 7">Cell membrane</location>
        <topology evidence="1 7">Multi-pass membrane protein</topology>
    </subcellularLocation>
</comment>
<dbReference type="CDD" id="cd06261">
    <property type="entry name" value="TM_PBP2"/>
    <property type="match status" value="1"/>
</dbReference>